<dbReference type="EMBL" id="JPKZ01001575">
    <property type="protein sequence ID" value="KHN81202.1"/>
    <property type="molecule type" value="Genomic_DNA"/>
</dbReference>
<dbReference type="GO" id="GO:0006888">
    <property type="term" value="P:endoplasmic reticulum to Golgi vesicle-mediated transport"/>
    <property type="evidence" value="ECO:0007669"/>
    <property type="project" value="InterPro"/>
</dbReference>
<accession>A0A0B2VIA9</accession>
<dbReference type="CDD" id="cd14854">
    <property type="entry name" value="TRAPPC2L"/>
    <property type="match status" value="1"/>
</dbReference>
<proteinExistence type="inferred from homology"/>
<keyword evidence="3" id="KW-0931">ER-Golgi transport</keyword>
<dbReference type="OrthoDB" id="10258445at2759"/>
<keyword evidence="3" id="KW-0813">Transport</keyword>
<evidence type="ECO:0000256" key="3">
    <source>
        <dbReference type="ARBA" id="ARBA00022892"/>
    </source>
</evidence>
<organism evidence="5 6">
    <name type="scientific">Toxocara canis</name>
    <name type="common">Canine roundworm</name>
    <dbReference type="NCBI Taxonomy" id="6265"/>
    <lineage>
        <taxon>Eukaryota</taxon>
        <taxon>Metazoa</taxon>
        <taxon>Ecdysozoa</taxon>
        <taxon>Nematoda</taxon>
        <taxon>Chromadorea</taxon>
        <taxon>Rhabditida</taxon>
        <taxon>Spirurina</taxon>
        <taxon>Ascaridomorpha</taxon>
        <taxon>Ascaridoidea</taxon>
        <taxon>Toxocaridae</taxon>
        <taxon>Toxocara</taxon>
    </lineage>
</organism>
<dbReference type="InterPro" id="IPR006722">
    <property type="entry name" value="Sedlin"/>
</dbReference>
<gene>
    <name evidence="5" type="primary">trappc2l</name>
    <name evidence="5" type="ORF">Tcan_15329</name>
</gene>
<dbReference type="InterPro" id="IPR044760">
    <property type="entry name" value="TRAPPC2L"/>
</dbReference>
<protein>
    <recommendedName>
        <fullName evidence="4">Trafficking protein particle complex subunit 2-like protein</fullName>
    </recommendedName>
</protein>
<dbReference type="Proteomes" id="UP000031036">
    <property type="component" value="Unassembled WGS sequence"/>
</dbReference>
<dbReference type="InterPro" id="IPR011012">
    <property type="entry name" value="Longin-like_dom_sf"/>
</dbReference>
<comment type="caution">
    <text evidence="5">The sequence shown here is derived from an EMBL/GenBank/DDBJ whole genome shotgun (WGS) entry which is preliminary data.</text>
</comment>
<evidence type="ECO:0000256" key="2">
    <source>
        <dbReference type="ARBA" id="ARBA00006626"/>
    </source>
</evidence>
<dbReference type="STRING" id="6265.A0A0B2VIA9"/>
<name>A0A0B2VIA9_TOXCA</name>
<dbReference type="Gene3D" id="3.30.450.70">
    <property type="match status" value="1"/>
</dbReference>
<dbReference type="PANTHER" id="PTHR12403">
    <property type="entry name" value="TRAFFICKING PROTEIN PARTICLE COMPLEX SUBUNIT 2"/>
    <property type="match status" value="1"/>
</dbReference>
<dbReference type="OMA" id="FHYIVHC"/>
<keyword evidence="6" id="KW-1185">Reference proteome</keyword>
<dbReference type="Pfam" id="PF04628">
    <property type="entry name" value="Sedlin_N"/>
    <property type="match status" value="1"/>
</dbReference>
<reference evidence="5 6" key="1">
    <citation type="submission" date="2014-11" db="EMBL/GenBank/DDBJ databases">
        <title>Genetic blueprint of the zoonotic pathogen Toxocara canis.</title>
        <authorList>
            <person name="Zhu X.-Q."/>
            <person name="Korhonen P.K."/>
            <person name="Cai H."/>
            <person name="Young N.D."/>
            <person name="Nejsum P."/>
            <person name="von Samson-Himmelstjerna G."/>
            <person name="Boag P.R."/>
            <person name="Tan P."/>
            <person name="Li Q."/>
            <person name="Min J."/>
            <person name="Yang Y."/>
            <person name="Wang X."/>
            <person name="Fang X."/>
            <person name="Hall R.S."/>
            <person name="Hofmann A."/>
            <person name="Sternberg P.W."/>
            <person name="Jex A.R."/>
            <person name="Gasser R.B."/>
        </authorList>
    </citation>
    <scope>NUCLEOTIDE SEQUENCE [LARGE SCALE GENOMIC DNA]</scope>
    <source>
        <strain evidence="5">PN_DK_2014</strain>
    </source>
</reference>
<sequence>MATKSYNHERYLTERYSLLWKAIDWRCADRTGVSHISETIGECNRMAVCVALIGKDSSPLFVSVCEREMPREFDIHMFLYCSLDIVDEKVDGSNRSQELYLGPLISDQKFKSFGYVTNTNVKMVLIAEVGNSTLKDQDVRSIFKRLHNAYYSALSNPFYVPGQMMKSRILEKTAQEIFVR</sequence>
<evidence type="ECO:0000313" key="5">
    <source>
        <dbReference type="EMBL" id="KHN81202.1"/>
    </source>
</evidence>
<comment type="similarity">
    <text evidence="2">Belongs to the TRAPP small subunits family. Sedlin subfamily.</text>
</comment>
<dbReference type="SUPFAM" id="SSF64356">
    <property type="entry name" value="SNARE-like"/>
    <property type="match status" value="1"/>
</dbReference>
<evidence type="ECO:0000256" key="1">
    <source>
        <dbReference type="ARBA" id="ARBA00004556"/>
    </source>
</evidence>
<dbReference type="GO" id="GO:0048471">
    <property type="term" value="C:perinuclear region of cytoplasm"/>
    <property type="evidence" value="ECO:0007669"/>
    <property type="project" value="UniProtKB-SubCell"/>
</dbReference>
<evidence type="ECO:0000313" key="6">
    <source>
        <dbReference type="Proteomes" id="UP000031036"/>
    </source>
</evidence>
<comment type="subcellular location">
    <subcellularLocation>
        <location evidence="1">Cytoplasm</location>
        <location evidence="1">Perinuclear region</location>
    </subcellularLocation>
</comment>
<evidence type="ECO:0000256" key="4">
    <source>
        <dbReference type="ARBA" id="ARBA00024408"/>
    </source>
</evidence>
<dbReference type="AlphaFoldDB" id="A0A0B2VIA9"/>